<protein>
    <submittedName>
        <fullName evidence="2">Uncharacterized protein</fullName>
    </submittedName>
</protein>
<evidence type="ECO:0000313" key="2">
    <source>
        <dbReference type="EMBL" id="VEL22115.1"/>
    </source>
</evidence>
<evidence type="ECO:0000256" key="1">
    <source>
        <dbReference type="SAM" id="MobiDB-lite"/>
    </source>
</evidence>
<feature type="compositionally biased region" description="Basic and acidic residues" evidence="1">
    <location>
        <begin position="80"/>
        <end position="96"/>
    </location>
</feature>
<sequence length="264" mass="29414">MGLYSEPVPRASTESLSKHDLSSKYHVESTGICPNAKAEKLYSKSDEATKSNMTETSQPSNKANAFNAPKTSEDGSSLIKELESDSKSTSRMSEEMSRDDEESSGYYLEIKNLSSNVKSLENYSKPVEGTKLPVTEINELCPISNALNIYKRSDDESSINRKTENFSELQPKNSEGLLRMEGGLQSKNDIVHAMPSILERNLEVTVGKDAISDTLIMEEFDTEHELKALDKLQTPSESYYMISKSPNSIPELQDNSKWFISDGK</sequence>
<keyword evidence="3" id="KW-1185">Reference proteome</keyword>
<organism evidence="2 3">
    <name type="scientific">Protopolystoma xenopodis</name>
    <dbReference type="NCBI Taxonomy" id="117903"/>
    <lineage>
        <taxon>Eukaryota</taxon>
        <taxon>Metazoa</taxon>
        <taxon>Spiralia</taxon>
        <taxon>Lophotrochozoa</taxon>
        <taxon>Platyhelminthes</taxon>
        <taxon>Monogenea</taxon>
        <taxon>Polyopisthocotylea</taxon>
        <taxon>Polystomatidea</taxon>
        <taxon>Polystomatidae</taxon>
        <taxon>Protopolystoma</taxon>
    </lineage>
</organism>
<evidence type="ECO:0000313" key="3">
    <source>
        <dbReference type="Proteomes" id="UP000784294"/>
    </source>
</evidence>
<feature type="compositionally biased region" description="Basic and acidic residues" evidence="1">
    <location>
        <begin position="16"/>
        <end position="27"/>
    </location>
</feature>
<feature type="compositionally biased region" description="Polar residues" evidence="1">
    <location>
        <begin position="50"/>
        <end position="64"/>
    </location>
</feature>
<dbReference type="Proteomes" id="UP000784294">
    <property type="component" value="Unassembled WGS sequence"/>
</dbReference>
<reference evidence="2" key="1">
    <citation type="submission" date="2018-11" db="EMBL/GenBank/DDBJ databases">
        <authorList>
            <consortium name="Pathogen Informatics"/>
        </authorList>
    </citation>
    <scope>NUCLEOTIDE SEQUENCE</scope>
</reference>
<accession>A0A3S5APW0</accession>
<feature type="region of interest" description="Disordered" evidence="1">
    <location>
        <begin position="1"/>
        <end position="30"/>
    </location>
</feature>
<comment type="caution">
    <text evidence="2">The sequence shown here is derived from an EMBL/GenBank/DDBJ whole genome shotgun (WGS) entry which is preliminary data.</text>
</comment>
<gene>
    <name evidence="2" type="ORF">PXEA_LOCUS15555</name>
</gene>
<name>A0A3S5APW0_9PLAT</name>
<proteinExistence type="predicted"/>
<dbReference type="EMBL" id="CAAALY010054772">
    <property type="protein sequence ID" value="VEL22115.1"/>
    <property type="molecule type" value="Genomic_DNA"/>
</dbReference>
<feature type="region of interest" description="Disordered" evidence="1">
    <location>
        <begin position="43"/>
        <end position="104"/>
    </location>
</feature>
<dbReference type="AlphaFoldDB" id="A0A3S5APW0"/>